<name>A0A846XA30_9NOCA</name>
<sequence length="66" mass="6786">MPLLTLPVGAPVGAGLAELGGQWTGSTSVPDVLRAHLASSDARKRGNFSSFIENKGNFSSFIEPGA</sequence>
<keyword evidence="2" id="KW-1185">Reference proteome</keyword>
<gene>
    <name evidence="1" type="ORF">HGA13_08580</name>
</gene>
<reference evidence="1 2" key="1">
    <citation type="submission" date="2020-04" db="EMBL/GenBank/DDBJ databases">
        <title>MicrobeNet Type strains.</title>
        <authorList>
            <person name="Nicholson A.C."/>
        </authorList>
    </citation>
    <scope>NUCLEOTIDE SEQUENCE [LARGE SCALE GENOMIC DNA]</scope>
    <source>
        <strain evidence="1 2">DSM 45078</strain>
    </source>
</reference>
<comment type="caution">
    <text evidence="1">The sequence shown here is derived from an EMBL/GenBank/DDBJ whole genome shotgun (WGS) entry which is preliminary data.</text>
</comment>
<dbReference type="EMBL" id="JAAXOO010000002">
    <property type="protein sequence ID" value="NKY33121.1"/>
    <property type="molecule type" value="Genomic_DNA"/>
</dbReference>
<dbReference type="RefSeq" id="WP_068040419.1">
    <property type="nucleotide sequence ID" value="NZ_JAAXOO010000002.1"/>
</dbReference>
<evidence type="ECO:0000313" key="1">
    <source>
        <dbReference type="EMBL" id="NKY33121.1"/>
    </source>
</evidence>
<dbReference type="AlphaFoldDB" id="A0A846XA30"/>
<accession>A0A846XA30</accession>
<dbReference type="Proteomes" id="UP000565715">
    <property type="component" value="Unassembled WGS sequence"/>
</dbReference>
<proteinExistence type="predicted"/>
<evidence type="ECO:0000313" key="2">
    <source>
        <dbReference type="Proteomes" id="UP000565715"/>
    </source>
</evidence>
<protein>
    <submittedName>
        <fullName evidence="1">Uncharacterized protein</fullName>
    </submittedName>
</protein>
<organism evidence="1 2">
    <name type="scientific">Nocardia speluncae</name>
    <dbReference type="NCBI Taxonomy" id="419477"/>
    <lineage>
        <taxon>Bacteria</taxon>
        <taxon>Bacillati</taxon>
        <taxon>Actinomycetota</taxon>
        <taxon>Actinomycetes</taxon>
        <taxon>Mycobacteriales</taxon>
        <taxon>Nocardiaceae</taxon>
        <taxon>Nocardia</taxon>
    </lineage>
</organism>